<keyword evidence="2" id="KW-0808">Transferase</keyword>
<dbReference type="PROSITE" id="PS50994">
    <property type="entry name" value="INTEGRASE"/>
    <property type="match status" value="1"/>
</dbReference>
<evidence type="ECO:0000313" key="12">
    <source>
        <dbReference type="Proteomes" id="UP001229421"/>
    </source>
</evidence>
<dbReference type="Gene3D" id="3.30.70.270">
    <property type="match status" value="2"/>
</dbReference>
<keyword evidence="9" id="KW-0472">Membrane</keyword>
<evidence type="ECO:0000256" key="6">
    <source>
        <dbReference type="ARBA" id="ARBA00022801"/>
    </source>
</evidence>
<dbReference type="GO" id="GO:0004519">
    <property type="term" value="F:endonuclease activity"/>
    <property type="evidence" value="ECO:0007669"/>
    <property type="project" value="UniProtKB-KW"/>
</dbReference>
<evidence type="ECO:0000256" key="5">
    <source>
        <dbReference type="ARBA" id="ARBA00022759"/>
    </source>
</evidence>
<keyword evidence="7" id="KW-0695">RNA-directed DNA polymerase</keyword>
<dbReference type="InterPro" id="IPR036397">
    <property type="entry name" value="RNaseH_sf"/>
</dbReference>
<evidence type="ECO:0000256" key="8">
    <source>
        <dbReference type="SAM" id="MobiDB-lite"/>
    </source>
</evidence>
<keyword evidence="9" id="KW-0812">Transmembrane</keyword>
<organism evidence="11 12">
    <name type="scientific">Tagetes erecta</name>
    <name type="common">African marigold</name>
    <dbReference type="NCBI Taxonomy" id="13708"/>
    <lineage>
        <taxon>Eukaryota</taxon>
        <taxon>Viridiplantae</taxon>
        <taxon>Streptophyta</taxon>
        <taxon>Embryophyta</taxon>
        <taxon>Tracheophyta</taxon>
        <taxon>Spermatophyta</taxon>
        <taxon>Magnoliopsida</taxon>
        <taxon>eudicotyledons</taxon>
        <taxon>Gunneridae</taxon>
        <taxon>Pentapetalae</taxon>
        <taxon>asterids</taxon>
        <taxon>campanulids</taxon>
        <taxon>Asterales</taxon>
        <taxon>Asteraceae</taxon>
        <taxon>Asteroideae</taxon>
        <taxon>Heliantheae alliance</taxon>
        <taxon>Tageteae</taxon>
        <taxon>Tagetes</taxon>
    </lineage>
</organism>
<dbReference type="GO" id="GO:0015074">
    <property type="term" value="P:DNA integration"/>
    <property type="evidence" value="ECO:0007669"/>
    <property type="project" value="InterPro"/>
</dbReference>
<keyword evidence="9" id="KW-1133">Transmembrane helix</keyword>
<dbReference type="InterPro" id="IPR050951">
    <property type="entry name" value="Retrovirus_Pol_polyprotein"/>
</dbReference>
<dbReference type="InterPro" id="IPR043128">
    <property type="entry name" value="Rev_trsase/Diguanyl_cyclase"/>
</dbReference>
<dbReference type="Pfam" id="PF00078">
    <property type="entry name" value="RVT_1"/>
    <property type="match status" value="1"/>
</dbReference>
<evidence type="ECO:0000256" key="9">
    <source>
        <dbReference type="SAM" id="Phobius"/>
    </source>
</evidence>
<keyword evidence="5" id="KW-0255">Endonuclease</keyword>
<dbReference type="CDD" id="cd00303">
    <property type="entry name" value="retropepsin_like"/>
    <property type="match status" value="1"/>
</dbReference>
<accession>A0AAD8K8P6</accession>
<dbReference type="InterPro" id="IPR041588">
    <property type="entry name" value="Integrase_H2C2"/>
</dbReference>
<gene>
    <name evidence="11" type="ORF">QVD17_26281</name>
</gene>
<dbReference type="Gene3D" id="3.10.10.10">
    <property type="entry name" value="HIV Type 1 Reverse Transcriptase, subunit A, domain 1"/>
    <property type="match status" value="1"/>
</dbReference>
<evidence type="ECO:0000259" key="10">
    <source>
        <dbReference type="PROSITE" id="PS50994"/>
    </source>
</evidence>
<evidence type="ECO:0000256" key="7">
    <source>
        <dbReference type="ARBA" id="ARBA00022918"/>
    </source>
</evidence>
<comment type="caution">
    <text evidence="11">The sequence shown here is derived from an EMBL/GenBank/DDBJ whole genome shotgun (WGS) entry which is preliminary data.</text>
</comment>
<dbReference type="Gene3D" id="1.10.340.70">
    <property type="match status" value="1"/>
</dbReference>
<keyword evidence="4" id="KW-0540">Nuclease</keyword>
<keyword evidence="3" id="KW-0548">Nucleotidyltransferase</keyword>
<dbReference type="Gene3D" id="3.30.420.10">
    <property type="entry name" value="Ribonuclease H-like superfamily/Ribonuclease H"/>
    <property type="match status" value="1"/>
</dbReference>
<dbReference type="InterPro" id="IPR041373">
    <property type="entry name" value="RT_RNaseH"/>
</dbReference>
<dbReference type="GO" id="GO:0016787">
    <property type="term" value="F:hydrolase activity"/>
    <property type="evidence" value="ECO:0007669"/>
    <property type="project" value="UniProtKB-KW"/>
</dbReference>
<dbReference type="Pfam" id="PF17921">
    <property type="entry name" value="Integrase_H2C2"/>
    <property type="match status" value="1"/>
</dbReference>
<dbReference type="SUPFAM" id="SSF53098">
    <property type="entry name" value="Ribonuclease H-like"/>
    <property type="match status" value="1"/>
</dbReference>
<dbReference type="Pfam" id="PF17917">
    <property type="entry name" value="RT_RNaseH"/>
    <property type="match status" value="1"/>
</dbReference>
<proteinExistence type="predicted"/>
<evidence type="ECO:0000256" key="2">
    <source>
        <dbReference type="ARBA" id="ARBA00022679"/>
    </source>
</evidence>
<evidence type="ECO:0000256" key="1">
    <source>
        <dbReference type="ARBA" id="ARBA00012493"/>
    </source>
</evidence>
<dbReference type="Pfam" id="PF00665">
    <property type="entry name" value="rve"/>
    <property type="match status" value="1"/>
</dbReference>
<dbReference type="EC" id="2.7.7.49" evidence="1"/>
<keyword evidence="6" id="KW-0378">Hydrolase</keyword>
<dbReference type="SUPFAM" id="SSF56672">
    <property type="entry name" value="DNA/RNA polymerases"/>
    <property type="match status" value="1"/>
</dbReference>
<evidence type="ECO:0000256" key="3">
    <source>
        <dbReference type="ARBA" id="ARBA00022695"/>
    </source>
</evidence>
<dbReference type="FunFam" id="3.30.70.270:FF:000020">
    <property type="entry name" value="Transposon Tf2-6 polyprotein-like Protein"/>
    <property type="match status" value="1"/>
</dbReference>
<reference evidence="11" key="1">
    <citation type="journal article" date="2023" name="bioRxiv">
        <title>Improved chromosome-level genome assembly for marigold (Tagetes erecta).</title>
        <authorList>
            <person name="Jiang F."/>
            <person name="Yuan L."/>
            <person name="Wang S."/>
            <person name="Wang H."/>
            <person name="Xu D."/>
            <person name="Wang A."/>
            <person name="Fan W."/>
        </authorList>
    </citation>
    <scope>NUCLEOTIDE SEQUENCE</scope>
    <source>
        <strain evidence="11">WSJ</strain>
        <tissue evidence="11">Leaf</tissue>
    </source>
</reference>
<dbReference type="Gene3D" id="2.40.70.10">
    <property type="entry name" value="Acid Proteases"/>
    <property type="match status" value="1"/>
</dbReference>
<feature type="transmembrane region" description="Helical" evidence="9">
    <location>
        <begin position="12"/>
        <end position="33"/>
    </location>
</feature>
<name>A0AAD8K8P6_TARER</name>
<keyword evidence="12" id="KW-1185">Reference proteome</keyword>
<dbReference type="GO" id="GO:0003676">
    <property type="term" value="F:nucleic acid binding"/>
    <property type="evidence" value="ECO:0007669"/>
    <property type="project" value="InterPro"/>
</dbReference>
<dbReference type="PANTHER" id="PTHR37984">
    <property type="entry name" value="PROTEIN CBG26694"/>
    <property type="match status" value="1"/>
</dbReference>
<dbReference type="InterPro" id="IPR000477">
    <property type="entry name" value="RT_dom"/>
</dbReference>
<feature type="region of interest" description="Disordered" evidence="8">
    <location>
        <begin position="140"/>
        <end position="159"/>
    </location>
</feature>
<dbReference type="InterPro" id="IPR012337">
    <property type="entry name" value="RNaseH-like_sf"/>
</dbReference>
<dbReference type="GO" id="GO:0003964">
    <property type="term" value="F:RNA-directed DNA polymerase activity"/>
    <property type="evidence" value="ECO:0007669"/>
    <property type="project" value="UniProtKB-KW"/>
</dbReference>
<feature type="domain" description="Integrase catalytic" evidence="10">
    <location>
        <begin position="1203"/>
        <end position="1369"/>
    </location>
</feature>
<feature type="transmembrane region" description="Helical" evidence="9">
    <location>
        <begin position="40"/>
        <end position="57"/>
    </location>
</feature>
<dbReference type="CDD" id="cd09274">
    <property type="entry name" value="RNase_HI_RT_Ty3"/>
    <property type="match status" value="1"/>
</dbReference>
<dbReference type="InterPro" id="IPR001584">
    <property type="entry name" value="Integrase_cat-core"/>
</dbReference>
<dbReference type="InterPro" id="IPR043502">
    <property type="entry name" value="DNA/RNA_pol_sf"/>
</dbReference>
<dbReference type="EMBL" id="JAUHHV010000007">
    <property type="protein sequence ID" value="KAK1417158.1"/>
    <property type="molecule type" value="Genomic_DNA"/>
</dbReference>
<dbReference type="Proteomes" id="UP001229421">
    <property type="component" value="Unassembled WGS sequence"/>
</dbReference>
<sequence>MILLIVRLPPPMMLSMLITQGASLLVLMVRVIIPVVRRDFRILLLAILTILTGRIILDLVGEIRIHRDSNSVLRGERKSSLEEMMAQQAQALTQFMTQQTQHQQESNAKFREYDTLIHSQGNALKNLERTMGQIASSLTERQAGSLPAHTEKNPNAHHQANAIVTRSGRTLGEVEKPVPYIDDEVDEEIEMEAPAGTVHSRLRPASTAQPAGPEIVETEKVVERATEGPVVSRRRYEPPIDISKLPYPGRVAQHRYDEQYGKFLEIFKQLKVNLPFVEALQQMPKYAKFLKDLLTNKKKLEQISRVTLSEECSAAVQNKLPQKMTDPGSFTIPCFIGSLSVTNALADLGASINLMPYSVYAKLDLGELLPTRMSIQLADRSVKYPRGIVENMLVKVDKFVFPVDFVILDMDEDDRVPLILGRPFLATAGALIDVSDGKLTLRVADETVTFDVARSMRHTHEQDDTLYFMDTLWSQVSGTIKSLVTSDHTDTQILVRENQEIEMTAYSHERDLQVLASKPPQEAEVCEVIVHDDPAEKPSVEIPPALELKDLPSHLEYAFLGEGSQLPVIISSDLTEDEKMRLISVLKAHKQAIAWKLMDIKGISPSFCTHSIFMEEDYKTVRQPQRRLNPNMQEVVKKEVIKLLDAGLIYPISDSKWVSPVQVVPKKGGMTVVQNERNELIPTRTVTGWRVCIDYRKLNDATRKDHFPLPFIDQMLERLSGKQFYCFLDGFSGYFQIPIAPEDQEKTTFTCPYGTFAYRRMPFGLCNAPATFQRCMVAIFHDMIEDSMEVFMDDFSVFGSSFDSCLSNLERMLARCEETNLMLNWEKCHFMVREGIVLGHKVSEAGLEVDRAKIETISKLPPPTSVRSIRSFLGHAGFYRRFIKDFSKISRPMTRLLEKDVPFEFDAGCLSAFELLKEKLVNAPIMVAPDWSLPFEIMCDASDYAIGAVLGQRRDKHFHPIYYASKTLNDAQENYTTTEKELLAVVFAFDKFRSYLVLSKTIVYTDHAALRFLFSKQDAKPRLIRWILLLQEFDIEIRDKKGAENVAADHLSRLEDPEREEIRIDLIDDQFPHEMLMVLSTQDQGLPWFADLANYLSHGYLVQGLTHQQKKKLFADVKHYIWDDPYLFRIGADQIVRRCVFGDEARSVLKHCHEGPTGGHHGVSVTARKVFDAGFYWPSIYHDAQEMIRACDACQRVGNISSRDEMPQTVSQVVEVFDIWGIDFMGPFPNSRGNKYILVAVDYVSKWVEAQALPTNDARVVVRFLRRLFARFGVPKAIISDRGTHFCNAQMDRALQRYGVTHRLATAYHPQTSGQVEVSNRGIKRILEKTVGANRKDWSDKLDDALWAFRTAYRTPTGSTPFRLIYGKACHLPVELEHRASWALQTVNLDTSSARDHRFHQIHELEELRDHAYAHSYDYKMKTKARHDRHLKGTKTFKCGDQVLLFNSRMRLFPGKLKSRWSGPFTVREVFPYGTVEIEDDERAWKVNGHRLKLYVRGTRVEDQEEVLRLNLIDA</sequence>
<dbReference type="CDD" id="cd01647">
    <property type="entry name" value="RT_LTR"/>
    <property type="match status" value="1"/>
</dbReference>
<evidence type="ECO:0000313" key="11">
    <source>
        <dbReference type="EMBL" id="KAK1417158.1"/>
    </source>
</evidence>
<protein>
    <recommendedName>
        <fullName evidence="1">RNA-directed DNA polymerase</fullName>
        <ecNumber evidence="1">2.7.7.49</ecNumber>
    </recommendedName>
</protein>
<dbReference type="PANTHER" id="PTHR37984:SF5">
    <property type="entry name" value="PROTEIN NYNRIN-LIKE"/>
    <property type="match status" value="1"/>
</dbReference>
<evidence type="ECO:0000256" key="4">
    <source>
        <dbReference type="ARBA" id="ARBA00022722"/>
    </source>
</evidence>
<dbReference type="InterPro" id="IPR021109">
    <property type="entry name" value="Peptidase_aspartic_dom_sf"/>
</dbReference>